<evidence type="ECO:0000256" key="1">
    <source>
        <dbReference type="ARBA" id="ARBA00008390"/>
    </source>
</evidence>
<feature type="domain" description="Lipocalin/cytosolic fatty-acid binding" evidence="2">
    <location>
        <begin position="81"/>
        <end position="183"/>
    </location>
</feature>
<dbReference type="STRING" id="151549.A0A4C1VCP5"/>
<dbReference type="InterPro" id="IPR000566">
    <property type="entry name" value="Lipocln_cytosolic_FA-bd_dom"/>
</dbReference>
<dbReference type="SUPFAM" id="SSF50814">
    <property type="entry name" value="Lipocalins"/>
    <property type="match status" value="1"/>
</dbReference>
<reference evidence="3 4" key="1">
    <citation type="journal article" date="2019" name="Commun. Biol.">
        <title>The bagworm genome reveals a unique fibroin gene that provides high tensile strength.</title>
        <authorList>
            <person name="Kono N."/>
            <person name="Nakamura H."/>
            <person name="Ohtoshi R."/>
            <person name="Tomita M."/>
            <person name="Numata K."/>
            <person name="Arakawa K."/>
        </authorList>
    </citation>
    <scope>NUCLEOTIDE SEQUENCE [LARGE SCALE GENOMIC DNA]</scope>
</reference>
<sequence>MSIGSMRVTPETKLQSTMWVFQDKPNRIKLSHVVETTRFLEGQKIELTDHPLDSVDLVPIDFYSFPSVKNKLRGQRFLSCEEAFGVSLLIRKAAASVSPVCSLTKNDDGSYTFLMSTPLKNTSTTFKPGEEFEGERINGEKVTILITLDSSKLIEVQFDSKGVMSKIVREFSADQMVASTIAEGWDEVCIRTYEVIN</sequence>
<dbReference type="Gene3D" id="2.40.128.20">
    <property type="match status" value="1"/>
</dbReference>
<dbReference type="AlphaFoldDB" id="A0A4C1VCP5"/>
<accession>A0A4C1VCP5</accession>
<name>A0A4C1VCP5_EUMVA</name>
<comment type="caution">
    <text evidence="3">The sequence shown here is derived from an EMBL/GenBank/DDBJ whole genome shotgun (WGS) entry which is preliminary data.</text>
</comment>
<evidence type="ECO:0000313" key="4">
    <source>
        <dbReference type="Proteomes" id="UP000299102"/>
    </source>
</evidence>
<gene>
    <name evidence="3" type="ORF">EVAR_82648_1</name>
</gene>
<dbReference type="InterPro" id="IPR031259">
    <property type="entry name" value="ILBP"/>
</dbReference>
<dbReference type="EMBL" id="BGZK01000308">
    <property type="protein sequence ID" value="GBP35714.1"/>
    <property type="molecule type" value="Genomic_DNA"/>
</dbReference>
<dbReference type="GO" id="GO:0008289">
    <property type="term" value="F:lipid binding"/>
    <property type="evidence" value="ECO:0007669"/>
    <property type="project" value="InterPro"/>
</dbReference>
<dbReference type="Pfam" id="PF00061">
    <property type="entry name" value="Lipocalin"/>
    <property type="match status" value="1"/>
</dbReference>
<comment type="similarity">
    <text evidence="1">Belongs to the calycin superfamily. Fatty-acid binding protein (FABP) family.</text>
</comment>
<dbReference type="OrthoDB" id="354351at2759"/>
<dbReference type="PANTHER" id="PTHR11955">
    <property type="entry name" value="FATTY ACID BINDING PROTEIN"/>
    <property type="match status" value="1"/>
</dbReference>
<proteinExistence type="inferred from homology"/>
<protein>
    <submittedName>
        <fullName evidence="3">Fatty acid-binding protein, muscle</fullName>
    </submittedName>
</protein>
<organism evidence="3 4">
    <name type="scientific">Eumeta variegata</name>
    <name type="common">Bagworm moth</name>
    <name type="synonym">Eumeta japonica</name>
    <dbReference type="NCBI Taxonomy" id="151549"/>
    <lineage>
        <taxon>Eukaryota</taxon>
        <taxon>Metazoa</taxon>
        <taxon>Ecdysozoa</taxon>
        <taxon>Arthropoda</taxon>
        <taxon>Hexapoda</taxon>
        <taxon>Insecta</taxon>
        <taxon>Pterygota</taxon>
        <taxon>Neoptera</taxon>
        <taxon>Endopterygota</taxon>
        <taxon>Lepidoptera</taxon>
        <taxon>Glossata</taxon>
        <taxon>Ditrysia</taxon>
        <taxon>Tineoidea</taxon>
        <taxon>Psychidae</taxon>
        <taxon>Oiketicinae</taxon>
        <taxon>Eumeta</taxon>
    </lineage>
</organism>
<dbReference type="Proteomes" id="UP000299102">
    <property type="component" value="Unassembled WGS sequence"/>
</dbReference>
<evidence type="ECO:0000313" key="3">
    <source>
        <dbReference type="EMBL" id="GBP35714.1"/>
    </source>
</evidence>
<keyword evidence="4" id="KW-1185">Reference proteome</keyword>
<evidence type="ECO:0000259" key="2">
    <source>
        <dbReference type="Pfam" id="PF00061"/>
    </source>
</evidence>
<dbReference type="InterPro" id="IPR012674">
    <property type="entry name" value="Calycin"/>
</dbReference>